<dbReference type="GO" id="GO:0043531">
    <property type="term" value="F:ADP binding"/>
    <property type="evidence" value="ECO:0007669"/>
    <property type="project" value="InterPro"/>
</dbReference>
<feature type="compositionally biased region" description="Low complexity" evidence="1">
    <location>
        <begin position="957"/>
        <end position="978"/>
    </location>
</feature>
<dbReference type="PRINTS" id="PR00364">
    <property type="entry name" value="DISEASERSIST"/>
</dbReference>
<dbReference type="Proteomes" id="UP000037084">
    <property type="component" value="Unassembled WGS sequence"/>
</dbReference>
<feature type="domain" description="Orc1-like AAA ATPase" evidence="2">
    <location>
        <begin position="160"/>
        <end position="230"/>
    </location>
</feature>
<sequence length="1474" mass="161869">MGALTTEAWPQLRDRMAQLFHLRPQEAGDVTEELDEAREMILAVETDESRHIEHEATVVLHRRLHDLVHDDSSANEELQEILIGLLASPSTAYDAPDPRSLALLRLVDDATPPPGVSRRAMGQLISRRSPRDEVLQSVATVPVPVPLGTARMLPQDLPSFTGRDRELRYLLDSGTRTGESPVVLLHGMPGVGKTALAVHAAHELADRFPDGQLFINLRGHAPADDPAAPLQLLGSLLVSAGIPLSVQPQSVHGRAGLWRSWLATRNVLLILDDAADLPQVQPLLPGYPGCLTLITSRVRLEVPETTHSLPLDVLSPEEAAALFNRMLRQRGVATGSPHAAQVARLCGYLPLALAMVSGLLAAHPTWTVTDLVEDLDHFSRRLISPGTGMRSVGQALGTSLRSLEPSQQTFLRRLSLHPGPDLEKRACSVLTGVTIDRADEYLENLYQRSLLSEVSPGRFRMHDLLVSYLDAEPEEENTDRETAQERDQRLQRLVDYYQRTATAAYLMEAHLQPAEELRNSLPDSAPPLNDADQAADWLAAELDNLAACTQFDADHPDAVARISTVVTAHLLRLGRSAVNTAEHVIDAGRQRAVERRDLRAEALFTHLSGIIAVARDDLPRALASLGRARTLSAQGGWRLGEARALFTLFIVRRLSGTTDEARDALNRARALFAEAEDQRGLARVVEQISRLESSEARDLAQLTEQAGQLPAQLSLEDIMEQLEQLALALYLETLAATDQEPAEGRPEYLAAGERVHSELPAGDETPAADAGGQGGSGGLPPEPPVPGEVPDEDPEERPAGDVTSDPDASVTVEDLDAIDEQVINFWFTDAAPDDRPLLVDTPYTGCFQVGPDHSENLVAGDRAIPLDIIPPAGLPTQWYVMSRTCKLALAGESRDEEPPTAGEQPEWAVEFDLLVLPHAPSEERLVSVTPTSPGTCRIDVLVMVDGDLYRELTIEFPAESATPSPATPAQGTPATEGPHSQELAPLPGSRNEAAPPAPASAKAEAGSARAALPARRPPNQRSSSTRVTVRSTHNVLARHTALQVPHDWQQPASTLTLNLMPPQAMWKLEVEGKPGQESHGFVPWQPETDAAQWVREAQEALESYRQHHAGRYNTITPDDISTRLQRFTANADWAAPHTLATADDQQKWNGVANSPQLRELAMAGSQLFTALFPSEHRFHDLIKSLAPGDRLRIHWKDGGPDHIPWPLLYRGSLPSAGHPIQAKDFFGLHLRTSHIARSAETVRVLSADAARAHLMYWGGTNDDETMRVSLEHIDELNQWKPLVLPQGHKQRKEEISAYLCNPDPISLLYVFSQAYSKNGQVRGLRFGSTVEPDDVVLLSEMGEQPLKDQPLVFMNACETSSANHLYSNMLKNHFVRRGSRAYIGSECKVPAGFAARFAHVFFHFLYYRSHRNQPTAAGEALAQTRKFFWDQYRSIGGLFYSYVNDDQLFVARPGEVEAMHNPRRTAPLTAARQR</sequence>
<dbReference type="InterPro" id="IPR027417">
    <property type="entry name" value="P-loop_NTPase"/>
</dbReference>
<feature type="compositionally biased region" description="Low complexity" evidence="1">
    <location>
        <begin position="999"/>
        <end position="1014"/>
    </location>
</feature>
<dbReference type="SUPFAM" id="SSF52540">
    <property type="entry name" value="P-loop containing nucleoside triphosphate hydrolases"/>
    <property type="match status" value="1"/>
</dbReference>
<gene>
    <name evidence="3" type="ORF">ADK75_23105</name>
</gene>
<accession>A0A0L8MAW9</accession>
<evidence type="ECO:0000256" key="1">
    <source>
        <dbReference type="SAM" id="MobiDB-lite"/>
    </source>
</evidence>
<dbReference type="InterPro" id="IPR041664">
    <property type="entry name" value="AAA_16"/>
</dbReference>
<dbReference type="Gene3D" id="3.40.50.300">
    <property type="entry name" value="P-loop containing nucleotide triphosphate hydrolases"/>
    <property type="match status" value="1"/>
</dbReference>
<dbReference type="PANTHER" id="PTHR47691:SF3">
    <property type="entry name" value="HTH-TYPE TRANSCRIPTIONAL REGULATOR RV0890C-RELATED"/>
    <property type="match status" value="1"/>
</dbReference>
<feature type="region of interest" description="Disordered" evidence="1">
    <location>
        <begin position="759"/>
        <end position="808"/>
    </location>
</feature>
<dbReference type="EMBL" id="LGUV01000336">
    <property type="protein sequence ID" value="KOG47533.1"/>
    <property type="molecule type" value="Genomic_DNA"/>
</dbReference>
<reference evidence="4" key="1">
    <citation type="submission" date="2015-07" db="EMBL/GenBank/DDBJ databases">
        <authorList>
            <consortium name="Consortium for Microbial Forensics and Genomics (microFORGE)"/>
            <person name="Knight B.M."/>
            <person name="Roberts D.P."/>
            <person name="Lin D."/>
            <person name="Hari K."/>
            <person name="Fletcher J."/>
            <person name="Melcher U."/>
            <person name="Blagden T."/>
            <person name="Winegar R.A."/>
        </authorList>
    </citation>
    <scope>NUCLEOTIDE SEQUENCE [LARGE SCALE GENOMIC DNA]</scope>
    <source>
        <strain evidence="4">NRRL B-1447</strain>
    </source>
</reference>
<feature type="region of interest" description="Disordered" evidence="1">
    <location>
        <begin position="956"/>
        <end position="1030"/>
    </location>
</feature>
<name>A0A0L8MAW9_STRVG</name>
<dbReference type="PANTHER" id="PTHR47691">
    <property type="entry name" value="REGULATOR-RELATED"/>
    <property type="match status" value="1"/>
</dbReference>
<dbReference type="Gene3D" id="1.25.40.10">
    <property type="entry name" value="Tetratricopeptide repeat domain"/>
    <property type="match status" value="1"/>
</dbReference>
<evidence type="ECO:0000313" key="3">
    <source>
        <dbReference type="EMBL" id="KOG47533.1"/>
    </source>
</evidence>
<feature type="compositionally biased region" description="Low complexity" evidence="1">
    <location>
        <begin position="1021"/>
        <end position="1030"/>
    </location>
</feature>
<protein>
    <recommendedName>
        <fullName evidence="2">Orc1-like AAA ATPase domain-containing protein</fullName>
    </recommendedName>
</protein>
<dbReference type="Pfam" id="PF13191">
    <property type="entry name" value="AAA_16"/>
    <property type="match status" value="1"/>
</dbReference>
<evidence type="ECO:0000259" key="2">
    <source>
        <dbReference type="Pfam" id="PF13191"/>
    </source>
</evidence>
<organism evidence="3 4">
    <name type="scientific">Streptomyces virginiae</name>
    <name type="common">Streptomyces cinnamonensis</name>
    <dbReference type="NCBI Taxonomy" id="1961"/>
    <lineage>
        <taxon>Bacteria</taxon>
        <taxon>Bacillati</taxon>
        <taxon>Actinomycetota</taxon>
        <taxon>Actinomycetes</taxon>
        <taxon>Kitasatosporales</taxon>
        <taxon>Streptomycetaceae</taxon>
        <taxon>Streptomyces</taxon>
    </lineage>
</organism>
<comment type="caution">
    <text evidence="3">The sequence shown here is derived from an EMBL/GenBank/DDBJ whole genome shotgun (WGS) entry which is preliminary data.</text>
</comment>
<dbReference type="PATRIC" id="fig|1961.12.peg.5188"/>
<dbReference type="InterPro" id="IPR011990">
    <property type="entry name" value="TPR-like_helical_dom_sf"/>
</dbReference>
<evidence type="ECO:0000313" key="4">
    <source>
        <dbReference type="Proteomes" id="UP000037084"/>
    </source>
</evidence>
<proteinExistence type="predicted"/>